<sequence length="275" mass="31636">MSQSDISAITERRAAPIDRLFVEILTYIFHMCVLERGCLFPRLDVNDRKIGPWKLGRVCSLWRQIANKTPTLWTRLSFSFSLVKDPVSRFKVALEGSSCLSLDLELSPDDQYPIDVQREIYQLAISHSWRWERLTITPNHAVLPFLSDIRARQLDRLSHLVVHCPELWTPLPIDAFQDAPALQTIKPHHNYGGVRFELPWNNIVEFYDYTSSVESVSMHHVIDMIQRFPNIETLYAPMMCSPFSTVVSIATPFVRTSLRDLTACEGPILRSLVLP</sequence>
<organism evidence="1 2">
    <name type="scientific">Armillaria tabescens</name>
    <name type="common">Ringless honey mushroom</name>
    <name type="synonym">Agaricus tabescens</name>
    <dbReference type="NCBI Taxonomy" id="1929756"/>
    <lineage>
        <taxon>Eukaryota</taxon>
        <taxon>Fungi</taxon>
        <taxon>Dikarya</taxon>
        <taxon>Basidiomycota</taxon>
        <taxon>Agaricomycotina</taxon>
        <taxon>Agaricomycetes</taxon>
        <taxon>Agaricomycetidae</taxon>
        <taxon>Agaricales</taxon>
        <taxon>Marasmiineae</taxon>
        <taxon>Physalacriaceae</taxon>
        <taxon>Desarmillaria</taxon>
    </lineage>
</organism>
<protein>
    <recommendedName>
        <fullName evidence="3">F-box domain-containing protein</fullName>
    </recommendedName>
</protein>
<dbReference type="GeneID" id="85364998"/>
<comment type="caution">
    <text evidence="1">The sequence shown here is derived from an EMBL/GenBank/DDBJ whole genome shotgun (WGS) entry which is preliminary data.</text>
</comment>
<evidence type="ECO:0000313" key="1">
    <source>
        <dbReference type="EMBL" id="KAK0460280.1"/>
    </source>
</evidence>
<accession>A0AA39N7E4</accession>
<proteinExistence type="predicted"/>
<dbReference type="Proteomes" id="UP001175211">
    <property type="component" value="Unassembled WGS sequence"/>
</dbReference>
<gene>
    <name evidence="1" type="ORF">EV420DRAFT_258013</name>
</gene>
<evidence type="ECO:0000313" key="2">
    <source>
        <dbReference type="Proteomes" id="UP001175211"/>
    </source>
</evidence>
<dbReference type="EMBL" id="JAUEPS010000013">
    <property type="protein sequence ID" value="KAK0460280.1"/>
    <property type="molecule type" value="Genomic_DNA"/>
</dbReference>
<keyword evidence="2" id="KW-1185">Reference proteome</keyword>
<reference evidence="1" key="1">
    <citation type="submission" date="2023-06" db="EMBL/GenBank/DDBJ databases">
        <authorList>
            <consortium name="Lawrence Berkeley National Laboratory"/>
            <person name="Ahrendt S."/>
            <person name="Sahu N."/>
            <person name="Indic B."/>
            <person name="Wong-Bajracharya J."/>
            <person name="Merenyi Z."/>
            <person name="Ke H.-M."/>
            <person name="Monk M."/>
            <person name="Kocsube S."/>
            <person name="Drula E."/>
            <person name="Lipzen A."/>
            <person name="Balint B."/>
            <person name="Henrissat B."/>
            <person name="Andreopoulos B."/>
            <person name="Martin F.M."/>
            <person name="Harder C.B."/>
            <person name="Rigling D."/>
            <person name="Ford K.L."/>
            <person name="Foster G.D."/>
            <person name="Pangilinan J."/>
            <person name="Papanicolaou A."/>
            <person name="Barry K."/>
            <person name="LaButti K."/>
            <person name="Viragh M."/>
            <person name="Koriabine M."/>
            <person name="Yan M."/>
            <person name="Riley R."/>
            <person name="Champramary S."/>
            <person name="Plett K.L."/>
            <person name="Tsai I.J."/>
            <person name="Slot J."/>
            <person name="Sipos G."/>
            <person name="Plett J."/>
            <person name="Nagy L.G."/>
            <person name="Grigoriev I.V."/>
        </authorList>
    </citation>
    <scope>NUCLEOTIDE SEQUENCE</scope>
    <source>
        <strain evidence="1">CCBAS 213</strain>
    </source>
</reference>
<dbReference type="RefSeq" id="XP_060332406.1">
    <property type="nucleotide sequence ID" value="XM_060481450.1"/>
</dbReference>
<dbReference type="AlphaFoldDB" id="A0AA39N7E4"/>
<name>A0AA39N7E4_ARMTA</name>
<evidence type="ECO:0008006" key="3">
    <source>
        <dbReference type="Google" id="ProtNLM"/>
    </source>
</evidence>